<reference evidence="4" key="1">
    <citation type="submission" date="2020-11" db="EMBL/GenBank/DDBJ databases">
        <authorList>
            <person name="Tran Van P."/>
        </authorList>
    </citation>
    <scope>NUCLEOTIDE SEQUENCE</scope>
</reference>
<dbReference type="PANTHER" id="PTHR11532:SF57">
    <property type="entry name" value="CARBOXYPEPTIDASE D, B"/>
    <property type="match status" value="1"/>
</dbReference>
<feature type="domain" description="Peptidase M14" evidence="3">
    <location>
        <begin position="13"/>
        <end position="245"/>
    </location>
</feature>
<dbReference type="SUPFAM" id="SSF53187">
    <property type="entry name" value="Zn-dependent exopeptidases"/>
    <property type="match status" value="1"/>
</dbReference>
<dbReference type="GO" id="GO:0006518">
    <property type="term" value="P:peptide metabolic process"/>
    <property type="evidence" value="ECO:0007669"/>
    <property type="project" value="TreeGrafter"/>
</dbReference>
<sequence>MNVILDSIGLSMTYHSYDTMAALLANFTDKYPEITSLFSIGESVQKRKILVFRIGSESKRRGAETANIRFIGGLQGHERATTEVLIQLVDYLLSRYRKDTFITQLIDMTHIYVLPMANPDGAELAQLGKCDSIKGLANARDVDLDQSFLEGMAKRPPETLAIMEWTKRENFLVSVTMRTGGNVVTYPFSSMVSNNRLPLSEIDKQSFEHLANIYSKAHRDMHLGSARCGHSNRNRLIKNGFTTGS</sequence>
<dbReference type="PANTHER" id="PTHR11532">
    <property type="entry name" value="PROTEASE M14 CARBOXYPEPTIDASE"/>
    <property type="match status" value="1"/>
</dbReference>
<dbReference type="GO" id="GO:0004181">
    <property type="term" value="F:metallocarboxypeptidase activity"/>
    <property type="evidence" value="ECO:0007669"/>
    <property type="project" value="InterPro"/>
</dbReference>
<dbReference type="GO" id="GO:0008270">
    <property type="term" value="F:zinc ion binding"/>
    <property type="evidence" value="ECO:0007669"/>
    <property type="project" value="InterPro"/>
</dbReference>
<keyword evidence="5" id="KW-1185">Reference proteome</keyword>
<evidence type="ECO:0000259" key="3">
    <source>
        <dbReference type="PROSITE" id="PS52035"/>
    </source>
</evidence>
<dbReference type="PROSITE" id="PS52035">
    <property type="entry name" value="PEPTIDASE_M14"/>
    <property type="match status" value="1"/>
</dbReference>
<name>A0A7R9R0N0_9ACAR</name>
<dbReference type="OrthoDB" id="10249045at2759"/>
<dbReference type="AlphaFoldDB" id="A0A7R9R0N0"/>
<proteinExistence type="inferred from homology"/>
<accession>A0A7R9R0N0</accession>
<dbReference type="Pfam" id="PF00246">
    <property type="entry name" value="Peptidase_M14"/>
    <property type="match status" value="1"/>
</dbReference>
<comment type="caution">
    <text evidence="2">Lacks conserved residue(s) required for the propagation of feature annotation.</text>
</comment>
<dbReference type="Gene3D" id="3.40.630.10">
    <property type="entry name" value="Zn peptidases"/>
    <property type="match status" value="1"/>
</dbReference>
<feature type="non-terminal residue" evidence="4">
    <location>
        <position position="245"/>
    </location>
</feature>
<organism evidence="4">
    <name type="scientific">Oppiella nova</name>
    <dbReference type="NCBI Taxonomy" id="334625"/>
    <lineage>
        <taxon>Eukaryota</taxon>
        <taxon>Metazoa</taxon>
        <taxon>Ecdysozoa</taxon>
        <taxon>Arthropoda</taxon>
        <taxon>Chelicerata</taxon>
        <taxon>Arachnida</taxon>
        <taxon>Acari</taxon>
        <taxon>Acariformes</taxon>
        <taxon>Sarcoptiformes</taxon>
        <taxon>Oribatida</taxon>
        <taxon>Brachypylina</taxon>
        <taxon>Oppioidea</taxon>
        <taxon>Oppiidae</taxon>
        <taxon>Oppiella</taxon>
    </lineage>
</organism>
<dbReference type="Proteomes" id="UP000728032">
    <property type="component" value="Unassembled WGS sequence"/>
</dbReference>
<evidence type="ECO:0000313" key="4">
    <source>
        <dbReference type="EMBL" id="CAD7664495.1"/>
    </source>
</evidence>
<dbReference type="GO" id="GO:0016485">
    <property type="term" value="P:protein processing"/>
    <property type="evidence" value="ECO:0007669"/>
    <property type="project" value="TreeGrafter"/>
</dbReference>
<dbReference type="EMBL" id="OC953640">
    <property type="protein sequence ID" value="CAD7664495.1"/>
    <property type="molecule type" value="Genomic_DNA"/>
</dbReference>
<evidence type="ECO:0000313" key="5">
    <source>
        <dbReference type="Proteomes" id="UP000728032"/>
    </source>
</evidence>
<evidence type="ECO:0000256" key="2">
    <source>
        <dbReference type="PROSITE-ProRule" id="PRU01379"/>
    </source>
</evidence>
<gene>
    <name evidence="4" type="ORF">ONB1V03_LOCUS21053</name>
</gene>
<dbReference type="SMART" id="SM00631">
    <property type="entry name" value="Zn_pept"/>
    <property type="match status" value="1"/>
</dbReference>
<evidence type="ECO:0000256" key="1">
    <source>
        <dbReference type="ARBA" id="ARBA00005988"/>
    </source>
</evidence>
<dbReference type="InterPro" id="IPR000834">
    <property type="entry name" value="Peptidase_M14"/>
</dbReference>
<dbReference type="EMBL" id="CAJPVJ010038815">
    <property type="protein sequence ID" value="CAG2181632.1"/>
    <property type="molecule type" value="Genomic_DNA"/>
</dbReference>
<comment type="similarity">
    <text evidence="1 2">Belongs to the peptidase M14 family.</text>
</comment>
<dbReference type="InterPro" id="IPR050753">
    <property type="entry name" value="Peptidase_M14_domain"/>
</dbReference>
<dbReference type="GO" id="GO:0005615">
    <property type="term" value="C:extracellular space"/>
    <property type="evidence" value="ECO:0007669"/>
    <property type="project" value="TreeGrafter"/>
</dbReference>
<protein>
    <recommendedName>
        <fullName evidence="3">Peptidase M14 domain-containing protein</fullName>
    </recommendedName>
</protein>